<evidence type="ECO:0000313" key="3">
    <source>
        <dbReference type="Proteomes" id="UP000186922"/>
    </source>
</evidence>
<proteinExistence type="predicted"/>
<keyword evidence="1" id="KW-0812">Transmembrane</keyword>
<dbReference type="EMBL" id="BDGG01000002">
    <property type="protein sequence ID" value="GAU92823.1"/>
    <property type="molecule type" value="Genomic_DNA"/>
</dbReference>
<keyword evidence="3" id="KW-1185">Reference proteome</keyword>
<reference evidence="2 3" key="1">
    <citation type="journal article" date="2016" name="Nat. Commun.">
        <title>Extremotolerant tardigrade genome and improved radiotolerance of human cultured cells by tardigrade-unique protein.</title>
        <authorList>
            <person name="Hashimoto T."/>
            <person name="Horikawa D.D."/>
            <person name="Saito Y."/>
            <person name="Kuwahara H."/>
            <person name="Kozuka-Hata H."/>
            <person name="Shin-I T."/>
            <person name="Minakuchi Y."/>
            <person name="Ohishi K."/>
            <person name="Motoyama A."/>
            <person name="Aizu T."/>
            <person name="Enomoto A."/>
            <person name="Kondo K."/>
            <person name="Tanaka S."/>
            <person name="Hara Y."/>
            <person name="Koshikawa S."/>
            <person name="Sagara H."/>
            <person name="Miura T."/>
            <person name="Yokobori S."/>
            <person name="Miyagawa K."/>
            <person name="Suzuki Y."/>
            <person name="Kubo T."/>
            <person name="Oyama M."/>
            <person name="Kohara Y."/>
            <person name="Fujiyama A."/>
            <person name="Arakawa K."/>
            <person name="Katayama T."/>
            <person name="Toyoda A."/>
            <person name="Kunieda T."/>
        </authorList>
    </citation>
    <scope>NUCLEOTIDE SEQUENCE [LARGE SCALE GENOMIC DNA]</scope>
    <source>
        <strain evidence="2 3">YOKOZUNA-1</strain>
    </source>
</reference>
<dbReference type="Proteomes" id="UP000186922">
    <property type="component" value="Unassembled WGS sequence"/>
</dbReference>
<gene>
    <name evidence="2" type="primary">RvY_04855</name>
    <name evidence="2" type="synonym">RvY_04855.2</name>
    <name evidence="2" type="ORF">RvY_04855-2</name>
</gene>
<keyword evidence="1" id="KW-1133">Transmembrane helix</keyword>
<accession>A0A1D1V271</accession>
<organism evidence="2 3">
    <name type="scientific">Ramazzottius varieornatus</name>
    <name type="common">Water bear</name>
    <name type="synonym">Tardigrade</name>
    <dbReference type="NCBI Taxonomy" id="947166"/>
    <lineage>
        <taxon>Eukaryota</taxon>
        <taxon>Metazoa</taxon>
        <taxon>Ecdysozoa</taxon>
        <taxon>Tardigrada</taxon>
        <taxon>Eutardigrada</taxon>
        <taxon>Parachela</taxon>
        <taxon>Hypsibioidea</taxon>
        <taxon>Ramazzottiidae</taxon>
        <taxon>Ramazzottius</taxon>
    </lineage>
</organism>
<dbReference type="AlphaFoldDB" id="A0A1D1V271"/>
<protein>
    <submittedName>
        <fullName evidence="2">Uncharacterized protein</fullName>
    </submittedName>
</protein>
<comment type="caution">
    <text evidence="2">The sequence shown here is derived from an EMBL/GenBank/DDBJ whole genome shotgun (WGS) entry which is preliminary data.</text>
</comment>
<sequence>MTPEMTSHSAGMIESRQSLFRFLSFLIVAIILISLSFVVPFLAGSLWRRNSKWSSSLLAQVDRLASNLTTREERVNNPDIRNPGAGAGIPGFVEQFHSDCYSGTSTEQSCPKLRNGNWCLKNFSMVMCYLTRSGNRK</sequence>
<evidence type="ECO:0000256" key="1">
    <source>
        <dbReference type="SAM" id="Phobius"/>
    </source>
</evidence>
<keyword evidence="1" id="KW-0472">Membrane</keyword>
<evidence type="ECO:0000313" key="2">
    <source>
        <dbReference type="EMBL" id="GAU92823.1"/>
    </source>
</evidence>
<feature type="transmembrane region" description="Helical" evidence="1">
    <location>
        <begin position="20"/>
        <end position="43"/>
    </location>
</feature>
<name>A0A1D1V271_RAMVA</name>